<proteinExistence type="predicted"/>
<dbReference type="Proteomes" id="UP000683507">
    <property type="component" value="Chromosome"/>
</dbReference>
<keyword evidence="3" id="KW-1185">Reference proteome</keyword>
<protein>
    <submittedName>
        <fullName evidence="2">Uncharacterized protein</fullName>
    </submittedName>
</protein>
<dbReference type="PROSITE" id="PS51257">
    <property type="entry name" value="PROKAR_LIPOPROTEIN"/>
    <property type="match status" value="1"/>
</dbReference>
<gene>
    <name evidence="2" type="ORF">CRYO30217_01765</name>
</gene>
<evidence type="ECO:0000313" key="2">
    <source>
        <dbReference type="EMBL" id="CAG5081932.1"/>
    </source>
</evidence>
<feature type="coiled-coil region" evidence="1">
    <location>
        <begin position="295"/>
        <end position="357"/>
    </location>
</feature>
<reference evidence="2" key="1">
    <citation type="submission" date="2021-04" db="EMBL/GenBank/DDBJ databases">
        <authorList>
            <person name="Rodrigo-Torres L."/>
            <person name="Arahal R. D."/>
            <person name="Lucena T."/>
        </authorList>
    </citation>
    <scope>NUCLEOTIDE SEQUENCE</scope>
    <source>
        <strain evidence="2">AS29M-1</strain>
    </source>
</reference>
<evidence type="ECO:0000313" key="3">
    <source>
        <dbReference type="Proteomes" id="UP000683507"/>
    </source>
</evidence>
<dbReference type="AlphaFoldDB" id="A0A916JMZ0"/>
<dbReference type="EMBL" id="OU015584">
    <property type="protein sequence ID" value="CAG5081932.1"/>
    <property type="molecule type" value="Genomic_DNA"/>
</dbReference>
<keyword evidence="1" id="KW-0175">Coiled coil</keyword>
<dbReference type="RefSeq" id="WP_258541952.1">
    <property type="nucleotide sequence ID" value="NZ_OU015584.1"/>
</dbReference>
<sequence>MKNYLTLFSLTMLLFASCNNTSEEEQDTGQIISSTDSKPQLTSGITPPVEGLNVPFMQKKLNAEAGGAFVYETGSIVTFPENAVLHKDGSPVKGEIDVAYREFQDPVDMYFSGIPMHYDSMETTYNFVSAGMCELKAYQNGEELIVNPASKPAVDMVSKDADPVHNLYYYDESAQKWLPKGKPTIDELKEATDQPELAEALPVKPQKADPEKYSFYISIEDLGGEFQGFDNMHFQIADEEKNYNPADASIKWYTVNVKKSPKLKGKYLVSFSNATQSRTYITDPVFSEEEYDKAMATYNQIMKEKAEEIKKMEEEVAAWEKEQALILKQNRIIDSINQQAKAEMEAYQNVVKGVELSESGESTDIRDVAFRQGEYSITRGMEVDGFGVWNCDNPVFLDGYVDTEVKFEGISNEVDGVAINRVFSVIYKKKNSVFGNNIDTYRNLPNVPEIIFFVDNKVLYYGANNDNKELAEIKLHQLDVSSISYKDIKKKLIGS</sequence>
<organism evidence="2 3">
    <name type="scientific">Parvicella tangerina</name>
    <dbReference type="NCBI Taxonomy" id="2829795"/>
    <lineage>
        <taxon>Bacteria</taxon>
        <taxon>Pseudomonadati</taxon>
        <taxon>Bacteroidota</taxon>
        <taxon>Flavobacteriia</taxon>
        <taxon>Flavobacteriales</taxon>
        <taxon>Parvicellaceae</taxon>
        <taxon>Parvicella</taxon>
    </lineage>
</organism>
<dbReference type="KEGG" id="ptan:CRYO30217_01765"/>
<name>A0A916JMZ0_9FLAO</name>
<evidence type="ECO:0000256" key="1">
    <source>
        <dbReference type="SAM" id="Coils"/>
    </source>
</evidence>
<accession>A0A916JMZ0</accession>